<evidence type="ECO:0000313" key="2">
    <source>
        <dbReference type="Proteomes" id="UP000284119"/>
    </source>
</evidence>
<dbReference type="SUPFAM" id="SSF56235">
    <property type="entry name" value="N-terminal nucleophile aminohydrolases (Ntn hydrolases)"/>
    <property type="match status" value="1"/>
</dbReference>
<gene>
    <name evidence="1" type="ORF">D5396_18225</name>
</gene>
<dbReference type="PANTHER" id="PTHR39328:SF1">
    <property type="entry name" value="BLL2871 PROTEIN"/>
    <property type="match status" value="1"/>
</dbReference>
<dbReference type="EMBL" id="RAHG01000010">
    <property type="protein sequence ID" value="RJT10740.1"/>
    <property type="molecule type" value="Genomic_DNA"/>
</dbReference>
<sequence>MTFSIVARDPHSGALGVATATAGPAVGALVVHGHAQTGAIATQAMTNPLYGEQGLALLKERYDAAAALKKILQNDADADRRQVLIVDSQGNTAQWSGGACGIWAGSLTGRQCVVGGNLLTGGETLEAMLKTYDERDSLPFTDRLLAAMNAGAEAGGDRRGLKSAALKIWDDRQYASVDLRADWSDAPLQMLADILQQTRAPAHADFFAALPKGRPGG</sequence>
<dbReference type="RefSeq" id="WP_120078311.1">
    <property type="nucleotide sequence ID" value="NZ_RAHG01000010.1"/>
</dbReference>
<proteinExistence type="predicted"/>
<dbReference type="Proteomes" id="UP000284119">
    <property type="component" value="Unassembled WGS sequence"/>
</dbReference>
<comment type="caution">
    <text evidence="1">The sequence shown here is derived from an EMBL/GenBank/DDBJ whole genome shotgun (WGS) entry which is preliminary data.</text>
</comment>
<name>A0ABX9NX50_9GAMM</name>
<dbReference type="Pfam" id="PF06267">
    <property type="entry name" value="DUF1028"/>
    <property type="match status" value="1"/>
</dbReference>
<evidence type="ECO:0000313" key="1">
    <source>
        <dbReference type="EMBL" id="RJT10740.1"/>
    </source>
</evidence>
<protein>
    <submittedName>
        <fullName evidence="1">DUF1028 domain-containing protein</fullName>
    </submittedName>
</protein>
<reference evidence="1 2" key="1">
    <citation type="submission" date="2018-09" db="EMBL/GenBank/DDBJ databases">
        <authorList>
            <person name="Le Fleche-Mateos A."/>
        </authorList>
    </citation>
    <scope>NUCLEOTIDE SEQUENCE [LARGE SCALE GENOMIC DNA]</scope>
    <source>
        <strain evidence="1 2">DSM 30078</strain>
    </source>
</reference>
<dbReference type="Gene3D" id="3.60.20.10">
    <property type="entry name" value="Glutamine Phosphoribosylpyrophosphate, subunit 1, domain 1"/>
    <property type="match status" value="1"/>
</dbReference>
<accession>A0ABX9NX50</accession>
<keyword evidence="2" id="KW-1185">Reference proteome</keyword>
<dbReference type="PANTHER" id="PTHR39328">
    <property type="entry name" value="BLL2871 PROTEIN"/>
    <property type="match status" value="1"/>
</dbReference>
<dbReference type="InterPro" id="IPR010430">
    <property type="entry name" value="DUF1028"/>
</dbReference>
<dbReference type="InterPro" id="IPR029055">
    <property type="entry name" value="Ntn_hydrolases_N"/>
</dbReference>
<organism evidence="1 2">
    <name type="scientific">Rahnella inusitata</name>
    <dbReference type="NCBI Taxonomy" id="58169"/>
    <lineage>
        <taxon>Bacteria</taxon>
        <taxon>Pseudomonadati</taxon>
        <taxon>Pseudomonadota</taxon>
        <taxon>Gammaproteobacteria</taxon>
        <taxon>Enterobacterales</taxon>
        <taxon>Yersiniaceae</taxon>
        <taxon>Rahnella</taxon>
    </lineage>
</organism>